<dbReference type="KEGG" id="bnn:FOA43_000352"/>
<dbReference type="InterPro" id="IPR050984">
    <property type="entry name" value="Gfo/Idh/MocA_domain"/>
</dbReference>
<comment type="similarity">
    <text evidence="1">Belongs to the Gfo/Idh/MocA family.</text>
</comment>
<evidence type="ECO:0000313" key="9">
    <source>
        <dbReference type="Proteomes" id="UP000662931"/>
    </source>
</evidence>
<comment type="catalytic activity">
    <reaction evidence="5">
        <text>D-xylose + NADP(+) = D-xylono-1,5-lactone + NADPH + H(+)</text>
        <dbReference type="Rhea" id="RHEA:22000"/>
        <dbReference type="ChEBI" id="CHEBI:15378"/>
        <dbReference type="ChEBI" id="CHEBI:15867"/>
        <dbReference type="ChEBI" id="CHEBI:53455"/>
        <dbReference type="ChEBI" id="CHEBI:57783"/>
        <dbReference type="ChEBI" id="CHEBI:58349"/>
        <dbReference type="EC" id="1.1.1.179"/>
    </reaction>
</comment>
<evidence type="ECO:0000259" key="6">
    <source>
        <dbReference type="Pfam" id="PF01408"/>
    </source>
</evidence>
<dbReference type="SUPFAM" id="SSF55347">
    <property type="entry name" value="Glyceraldehyde-3-phosphate dehydrogenase-like, C-terminal domain"/>
    <property type="match status" value="1"/>
</dbReference>
<dbReference type="EMBL" id="CP064812">
    <property type="protein sequence ID" value="QPG73048.1"/>
    <property type="molecule type" value="Genomic_DNA"/>
</dbReference>
<name>A0A875RWW9_EENNA</name>
<gene>
    <name evidence="8" type="ORF">FOA43_000352</name>
</gene>
<dbReference type="Pfam" id="PF22725">
    <property type="entry name" value="GFO_IDH_MocA_C3"/>
    <property type="match status" value="1"/>
</dbReference>
<dbReference type="SUPFAM" id="SSF51735">
    <property type="entry name" value="NAD(P)-binding Rossmann-fold domains"/>
    <property type="match status" value="1"/>
</dbReference>
<dbReference type="InterPro" id="IPR000683">
    <property type="entry name" value="Gfo/Idh/MocA-like_OxRdtase_N"/>
</dbReference>
<evidence type="ECO:0000256" key="1">
    <source>
        <dbReference type="ARBA" id="ARBA00010928"/>
    </source>
</evidence>
<evidence type="ECO:0000256" key="5">
    <source>
        <dbReference type="ARBA" id="ARBA00049233"/>
    </source>
</evidence>
<dbReference type="GO" id="GO:0000166">
    <property type="term" value="F:nucleotide binding"/>
    <property type="evidence" value="ECO:0007669"/>
    <property type="project" value="InterPro"/>
</dbReference>
<dbReference type="EC" id="1.1.1.179" evidence="3"/>
<dbReference type="RefSeq" id="XP_038776613.1">
    <property type="nucleotide sequence ID" value="XM_038920685.1"/>
</dbReference>
<dbReference type="PANTHER" id="PTHR22604:SF105">
    <property type="entry name" value="TRANS-1,2-DIHYDROBENZENE-1,2-DIOL DEHYDROGENASE"/>
    <property type="match status" value="1"/>
</dbReference>
<dbReference type="GeneID" id="62193753"/>
<dbReference type="InterPro" id="IPR036291">
    <property type="entry name" value="NAD(P)-bd_dom_sf"/>
</dbReference>
<dbReference type="Proteomes" id="UP000662931">
    <property type="component" value="Chromosome 1"/>
</dbReference>
<protein>
    <recommendedName>
        <fullName evidence="3">D-xylose 1-dehydrogenase (NADP(+), D-xylono-1,5-lactone-forming)</fullName>
        <ecNumber evidence="3">1.1.1.179</ecNumber>
    </recommendedName>
    <alternativeName>
        <fullName evidence="4">D-xylose-NADP dehydrogenase</fullName>
    </alternativeName>
</protein>
<dbReference type="AlphaFoldDB" id="A0A875RWW9"/>
<evidence type="ECO:0000256" key="4">
    <source>
        <dbReference type="ARBA" id="ARBA00042988"/>
    </source>
</evidence>
<evidence type="ECO:0000313" key="8">
    <source>
        <dbReference type="EMBL" id="QPG73048.1"/>
    </source>
</evidence>
<evidence type="ECO:0000256" key="3">
    <source>
        <dbReference type="ARBA" id="ARBA00038984"/>
    </source>
</evidence>
<keyword evidence="9" id="KW-1185">Reference proteome</keyword>
<keyword evidence="2" id="KW-0560">Oxidoreductase</keyword>
<dbReference type="Gene3D" id="3.40.50.720">
    <property type="entry name" value="NAD(P)-binding Rossmann-like Domain"/>
    <property type="match status" value="1"/>
</dbReference>
<proteinExistence type="inferred from homology"/>
<accession>A0A875RWW9</accession>
<dbReference type="PANTHER" id="PTHR22604">
    <property type="entry name" value="OXIDOREDUCTASES"/>
    <property type="match status" value="1"/>
</dbReference>
<dbReference type="InterPro" id="IPR055170">
    <property type="entry name" value="GFO_IDH_MocA-like_dom"/>
</dbReference>
<feature type="domain" description="Gfo/Idh/MocA-like oxidoreductase N-terminal" evidence="6">
    <location>
        <begin position="8"/>
        <end position="144"/>
    </location>
</feature>
<dbReference type="Gene3D" id="3.30.360.10">
    <property type="entry name" value="Dihydrodipicolinate Reductase, domain 2"/>
    <property type="match status" value="1"/>
</dbReference>
<dbReference type="OrthoDB" id="2129491at2759"/>
<organism evidence="8 9">
    <name type="scientific">Eeniella nana</name>
    <name type="common">Yeast</name>
    <name type="synonym">Brettanomyces nanus</name>
    <dbReference type="NCBI Taxonomy" id="13502"/>
    <lineage>
        <taxon>Eukaryota</taxon>
        <taxon>Fungi</taxon>
        <taxon>Dikarya</taxon>
        <taxon>Ascomycota</taxon>
        <taxon>Saccharomycotina</taxon>
        <taxon>Pichiomycetes</taxon>
        <taxon>Pichiales</taxon>
        <taxon>Pichiaceae</taxon>
        <taxon>Brettanomyces</taxon>
    </lineage>
</organism>
<feature type="domain" description="GFO/IDH/MocA-like oxidoreductase" evidence="7">
    <location>
        <begin position="167"/>
        <end position="279"/>
    </location>
</feature>
<dbReference type="GO" id="GO:0047837">
    <property type="term" value="F:D-xylose 1-dehydrogenase (NADP+) activity"/>
    <property type="evidence" value="ECO:0007669"/>
    <property type="project" value="UniProtKB-EC"/>
</dbReference>
<dbReference type="Pfam" id="PF01408">
    <property type="entry name" value="GFO_IDH_MocA"/>
    <property type="match status" value="1"/>
</dbReference>
<evidence type="ECO:0000256" key="2">
    <source>
        <dbReference type="ARBA" id="ARBA00023002"/>
    </source>
</evidence>
<sequence>MSSPFVVNWGVMGPGRIATLFVNDFLNSKDPLRKSVLDKTIEHRLVAVASSSSVDRAQKFKDESIHQSSNEEIKCYGSYDEIYDDPKVDIIYIATPNMTHFKLCYQALTHGKHVLLEKPFTINHRQCEILTRLAKEKHLFLMEAYWTKFNPVYREICDYLFGSKECDIGTIERVISDLSMVFPRNDPGMERIYKPELGGGVIMDIGIYALYWALGFLDKDNKQAIPQITSFAHNADTGVDISTAAILKYGNGTLAVSTCSGIVKNEGHDVLINCTKGRVIVDQASHPTEYWIYDNENKQLVHKKFEFDGEAMYFEADHVAECLSKGLTESPLHTMAHAARMSKILDTIRKQVGNVYSETLESVGV</sequence>
<evidence type="ECO:0000259" key="7">
    <source>
        <dbReference type="Pfam" id="PF22725"/>
    </source>
</evidence>
<reference evidence="8" key="1">
    <citation type="submission" date="2020-10" db="EMBL/GenBank/DDBJ databases">
        <authorList>
            <person name="Roach M.J.R."/>
        </authorList>
    </citation>
    <scope>NUCLEOTIDE SEQUENCE</scope>
    <source>
        <strain evidence="8">CBS 1945</strain>
    </source>
</reference>